<evidence type="ECO:0000256" key="11">
    <source>
        <dbReference type="ARBA" id="ARBA00023069"/>
    </source>
</evidence>
<dbReference type="GO" id="GO:0005930">
    <property type="term" value="C:axoneme"/>
    <property type="evidence" value="ECO:0007669"/>
    <property type="project" value="UniProtKB-SubCell"/>
</dbReference>
<dbReference type="InterPro" id="IPR022780">
    <property type="entry name" value="Dynein_light_int_chain"/>
</dbReference>
<evidence type="ECO:0000256" key="3">
    <source>
        <dbReference type="ARBA" id="ARBA00004430"/>
    </source>
</evidence>
<dbReference type="GO" id="GO:0005868">
    <property type="term" value="C:cytoplasmic dynein complex"/>
    <property type="evidence" value="ECO:0007669"/>
    <property type="project" value="InterPro"/>
</dbReference>
<reference evidence="15" key="2">
    <citation type="submission" date="2017-10" db="EMBL/GenBank/DDBJ databases">
        <title>Ladona fulva Genome sequencing and assembly.</title>
        <authorList>
            <person name="Murali S."/>
            <person name="Richards S."/>
            <person name="Bandaranaike D."/>
            <person name="Bellair M."/>
            <person name="Blankenburg K."/>
            <person name="Chao H."/>
            <person name="Dinh H."/>
            <person name="Doddapaneni H."/>
            <person name="Dugan-Rocha S."/>
            <person name="Elkadiri S."/>
            <person name="Gnanaolivu R."/>
            <person name="Hernandez B."/>
            <person name="Skinner E."/>
            <person name="Javaid M."/>
            <person name="Lee S."/>
            <person name="Li M."/>
            <person name="Ming W."/>
            <person name="Munidasa M."/>
            <person name="Muniz J."/>
            <person name="Nguyen L."/>
            <person name="Hughes D."/>
            <person name="Osuji N."/>
            <person name="Pu L.-L."/>
            <person name="Puazo M."/>
            <person name="Qu C."/>
            <person name="Quiroz J."/>
            <person name="Raj R."/>
            <person name="Weissenberger G."/>
            <person name="Xin Y."/>
            <person name="Zou X."/>
            <person name="Han Y."/>
            <person name="Worley K."/>
            <person name="Muzny D."/>
            <person name="Gibbs R."/>
        </authorList>
    </citation>
    <scope>NUCLEOTIDE SEQUENCE</scope>
    <source>
        <strain evidence="15">Sampled in the wild</strain>
    </source>
</reference>
<dbReference type="EMBL" id="KZ308582">
    <property type="protein sequence ID" value="KAG8231893.1"/>
    <property type="molecule type" value="Genomic_DNA"/>
</dbReference>
<dbReference type="GO" id="GO:0005813">
    <property type="term" value="C:centrosome"/>
    <property type="evidence" value="ECO:0007669"/>
    <property type="project" value="UniProtKB-SubCell"/>
</dbReference>
<name>A0A8K0KCL7_LADFU</name>
<keyword evidence="7" id="KW-0963">Cytoplasm</keyword>
<dbReference type="GO" id="GO:0005874">
    <property type="term" value="C:microtubule"/>
    <property type="evidence" value="ECO:0007669"/>
    <property type="project" value="UniProtKB-KW"/>
</dbReference>
<evidence type="ECO:0000313" key="16">
    <source>
        <dbReference type="Proteomes" id="UP000792457"/>
    </source>
</evidence>
<evidence type="ECO:0000256" key="14">
    <source>
        <dbReference type="ARBA" id="ARBA00023273"/>
    </source>
</evidence>
<evidence type="ECO:0000256" key="13">
    <source>
        <dbReference type="ARBA" id="ARBA00023212"/>
    </source>
</evidence>
<dbReference type="InterPro" id="IPR040045">
    <property type="entry name" value="DYNC2LI1"/>
</dbReference>
<organism evidence="15 16">
    <name type="scientific">Ladona fulva</name>
    <name type="common">Scarce chaser dragonfly</name>
    <name type="synonym">Libellula fulva</name>
    <dbReference type="NCBI Taxonomy" id="123851"/>
    <lineage>
        <taxon>Eukaryota</taxon>
        <taxon>Metazoa</taxon>
        <taxon>Ecdysozoa</taxon>
        <taxon>Arthropoda</taxon>
        <taxon>Hexapoda</taxon>
        <taxon>Insecta</taxon>
        <taxon>Pterygota</taxon>
        <taxon>Palaeoptera</taxon>
        <taxon>Odonata</taxon>
        <taxon>Epiprocta</taxon>
        <taxon>Anisoptera</taxon>
        <taxon>Libelluloidea</taxon>
        <taxon>Libellulidae</taxon>
        <taxon>Ladona</taxon>
    </lineage>
</organism>
<evidence type="ECO:0000256" key="7">
    <source>
        <dbReference type="ARBA" id="ARBA00022490"/>
    </source>
</evidence>
<sequence length="309" mass="34462">MENRSASILDIAIEINNKNIKESGTAAQSGDRALLILGSKGAGKSTLINSLQGKNELPKPTLALEYSFLRRSGKSLVYKDVCNIWELGGGLLFSDIASVPIKYSGSLNKIAVILMLDLSNPQQLWITLEHYLMKLIKILSEYADKHGLSEEVTKNSWERLSGMHHHQDKSFIEPFPIPLLIIGGKYDVFKQFDIEDKKLICQTLRNISHSYGATLVFYSSKDQVLLKRGKDLLTQYAFYTSISNVNKNIVQDFLKPLFIPAGADSFQQIGVSPSGSLQEESVFTVPEDPAKDKHFEEPGLDLLISQKNN</sequence>
<keyword evidence="6" id="KW-0217">Developmental protein</keyword>
<keyword evidence="10" id="KW-0243">Dynein</keyword>
<reference evidence="15" key="1">
    <citation type="submission" date="2013-04" db="EMBL/GenBank/DDBJ databases">
        <authorList>
            <person name="Qu J."/>
            <person name="Murali S.C."/>
            <person name="Bandaranaike D."/>
            <person name="Bellair M."/>
            <person name="Blankenburg K."/>
            <person name="Chao H."/>
            <person name="Dinh H."/>
            <person name="Doddapaneni H."/>
            <person name="Downs B."/>
            <person name="Dugan-Rocha S."/>
            <person name="Elkadiri S."/>
            <person name="Gnanaolivu R.D."/>
            <person name="Hernandez B."/>
            <person name="Javaid M."/>
            <person name="Jayaseelan J.C."/>
            <person name="Lee S."/>
            <person name="Li M."/>
            <person name="Ming W."/>
            <person name="Munidasa M."/>
            <person name="Muniz J."/>
            <person name="Nguyen L."/>
            <person name="Ongeri F."/>
            <person name="Osuji N."/>
            <person name="Pu L.-L."/>
            <person name="Puazo M."/>
            <person name="Qu C."/>
            <person name="Quiroz J."/>
            <person name="Raj R."/>
            <person name="Weissenberger G."/>
            <person name="Xin Y."/>
            <person name="Zou X."/>
            <person name="Han Y."/>
            <person name="Richards S."/>
            <person name="Worley K."/>
            <person name="Muzny D."/>
            <person name="Gibbs R."/>
        </authorList>
    </citation>
    <scope>NUCLEOTIDE SEQUENCE</scope>
    <source>
        <strain evidence="15">Sampled in the wild</strain>
    </source>
</reference>
<evidence type="ECO:0000256" key="6">
    <source>
        <dbReference type="ARBA" id="ARBA00022473"/>
    </source>
</evidence>
<accession>A0A8K0KCL7</accession>
<evidence type="ECO:0000256" key="9">
    <source>
        <dbReference type="ARBA" id="ARBA00022794"/>
    </source>
</evidence>
<comment type="subcellular location">
    <subcellularLocation>
        <location evidence="3">Cytoplasm</location>
        <location evidence="3">Cytoskeleton</location>
        <location evidence="3">Cilium axoneme</location>
    </subcellularLocation>
    <subcellularLocation>
        <location evidence="1">Cytoplasm</location>
        <location evidence="1">Cytoskeleton</location>
        <location evidence="1">Cilium basal body</location>
    </subcellularLocation>
    <subcellularLocation>
        <location evidence="2">Cytoplasm</location>
        <location evidence="2">Cytoskeleton</location>
        <location evidence="2">Microtubule organizing center</location>
        <location evidence="2">Centrosome</location>
    </subcellularLocation>
</comment>
<keyword evidence="9" id="KW-0970">Cilium biogenesis/degradation</keyword>
<evidence type="ECO:0000256" key="4">
    <source>
        <dbReference type="ARBA" id="ARBA00006831"/>
    </source>
</evidence>
<comment type="caution">
    <text evidence="15">The sequence shown here is derived from an EMBL/GenBank/DDBJ whole genome shotgun (WGS) entry which is preliminary data.</text>
</comment>
<keyword evidence="12" id="KW-0505">Motor protein</keyword>
<keyword evidence="14" id="KW-0966">Cell projection</keyword>
<dbReference type="GO" id="GO:0035735">
    <property type="term" value="P:intraciliary transport involved in cilium assembly"/>
    <property type="evidence" value="ECO:0007669"/>
    <property type="project" value="InterPro"/>
</dbReference>
<evidence type="ECO:0000256" key="2">
    <source>
        <dbReference type="ARBA" id="ARBA00004300"/>
    </source>
</evidence>
<evidence type="ECO:0000256" key="5">
    <source>
        <dbReference type="ARBA" id="ARBA00018863"/>
    </source>
</evidence>
<keyword evidence="8" id="KW-0493">Microtubule</keyword>
<dbReference type="SUPFAM" id="SSF52540">
    <property type="entry name" value="P-loop containing nucleoside triphosphate hydrolases"/>
    <property type="match status" value="1"/>
</dbReference>
<evidence type="ECO:0000256" key="8">
    <source>
        <dbReference type="ARBA" id="ARBA00022701"/>
    </source>
</evidence>
<evidence type="ECO:0000256" key="1">
    <source>
        <dbReference type="ARBA" id="ARBA00004120"/>
    </source>
</evidence>
<dbReference type="Pfam" id="PF05783">
    <property type="entry name" value="DLIC"/>
    <property type="match status" value="1"/>
</dbReference>
<proteinExistence type="inferred from homology"/>
<keyword evidence="16" id="KW-1185">Reference proteome</keyword>
<evidence type="ECO:0000256" key="10">
    <source>
        <dbReference type="ARBA" id="ARBA00023017"/>
    </source>
</evidence>
<dbReference type="OrthoDB" id="10263060at2759"/>
<gene>
    <name evidence="15" type="ORF">J437_LFUL011726</name>
</gene>
<dbReference type="AlphaFoldDB" id="A0A8K0KCL7"/>
<keyword evidence="11" id="KW-0969">Cilium</keyword>
<evidence type="ECO:0000313" key="15">
    <source>
        <dbReference type="EMBL" id="KAG8231893.1"/>
    </source>
</evidence>
<dbReference type="GO" id="GO:0035721">
    <property type="term" value="P:intraciliary retrograde transport"/>
    <property type="evidence" value="ECO:0007669"/>
    <property type="project" value="InterPro"/>
</dbReference>
<dbReference type="GO" id="GO:0036064">
    <property type="term" value="C:ciliary basal body"/>
    <property type="evidence" value="ECO:0007669"/>
    <property type="project" value="TreeGrafter"/>
</dbReference>
<dbReference type="PANTHER" id="PTHR13236:SF0">
    <property type="entry name" value="CYTOPLASMIC DYNEIN 2 LIGHT INTERMEDIATE CHAIN 1"/>
    <property type="match status" value="1"/>
</dbReference>
<protein>
    <recommendedName>
        <fullName evidence="5">Cytoplasmic dynein 2 light intermediate chain 1</fullName>
    </recommendedName>
</protein>
<feature type="non-terminal residue" evidence="15">
    <location>
        <position position="1"/>
    </location>
</feature>
<evidence type="ECO:0000256" key="12">
    <source>
        <dbReference type="ARBA" id="ARBA00023175"/>
    </source>
</evidence>
<dbReference type="Proteomes" id="UP000792457">
    <property type="component" value="Unassembled WGS sequence"/>
</dbReference>
<dbReference type="PANTHER" id="PTHR13236">
    <property type="entry name" value="DYNEIN 2 LIGHT INTERMEDIATE CHAIN, ISOFORM 2"/>
    <property type="match status" value="1"/>
</dbReference>
<dbReference type="GO" id="GO:0045504">
    <property type="term" value="F:dynein heavy chain binding"/>
    <property type="evidence" value="ECO:0007669"/>
    <property type="project" value="TreeGrafter"/>
</dbReference>
<dbReference type="Gene3D" id="3.40.50.300">
    <property type="entry name" value="P-loop containing nucleotide triphosphate hydrolases"/>
    <property type="match status" value="1"/>
</dbReference>
<comment type="similarity">
    <text evidence="4">Belongs to the dynein light intermediate chain family.</text>
</comment>
<keyword evidence="13" id="KW-0206">Cytoskeleton</keyword>
<dbReference type="InterPro" id="IPR027417">
    <property type="entry name" value="P-loop_NTPase"/>
</dbReference>